<evidence type="ECO:0000313" key="2">
    <source>
        <dbReference type="EMBL" id="KAF4504213.1"/>
    </source>
</evidence>
<feature type="region of interest" description="Disordered" evidence="1">
    <location>
        <begin position="466"/>
        <end position="488"/>
    </location>
</feature>
<organism evidence="2 3">
    <name type="scientific">Ophiocordyceps sinensis</name>
    <dbReference type="NCBI Taxonomy" id="72228"/>
    <lineage>
        <taxon>Eukaryota</taxon>
        <taxon>Fungi</taxon>
        <taxon>Dikarya</taxon>
        <taxon>Ascomycota</taxon>
        <taxon>Pezizomycotina</taxon>
        <taxon>Sordariomycetes</taxon>
        <taxon>Hypocreomycetidae</taxon>
        <taxon>Hypocreales</taxon>
        <taxon>Ophiocordycipitaceae</taxon>
        <taxon>Ophiocordyceps</taxon>
    </lineage>
</organism>
<name>A0A8H4LR09_9HYPO</name>
<gene>
    <name evidence="2" type="ORF">G6O67_008391</name>
</gene>
<feature type="compositionally biased region" description="Polar residues" evidence="1">
    <location>
        <begin position="1"/>
        <end position="97"/>
    </location>
</feature>
<feature type="compositionally biased region" description="Acidic residues" evidence="1">
    <location>
        <begin position="316"/>
        <end position="329"/>
    </location>
</feature>
<feature type="region of interest" description="Disordered" evidence="1">
    <location>
        <begin position="1"/>
        <end position="174"/>
    </location>
</feature>
<reference evidence="2 3" key="1">
    <citation type="journal article" date="2020" name="Genome Biol. Evol.">
        <title>A new high-quality draft genome assembly of the Chinese cordyceps Ophiocordyceps sinensis.</title>
        <authorList>
            <person name="Shu R."/>
            <person name="Zhang J."/>
            <person name="Meng Q."/>
            <person name="Zhang H."/>
            <person name="Zhou G."/>
            <person name="Li M."/>
            <person name="Wu P."/>
            <person name="Zhao Y."/>
            <person name="Chen C."/>
            <person name="Qin Q."/>
        </authorList>
    </citation>
    <scope>NUCLEOTIDE SEQUENCE [LARGE SCALE GENOMIC DNA]</scope>
    <source>
        <strain evidence="2 3">IOZ07</strain>
    </source>
</reference>
<proteinExistence type="predicted"/>
<accession>A0A8H4LR09</accession>
<comment type="caution">
    <text evidence="2">The sequence shown here is derived from an EMBL/GenBank/DDBJ whole genome shotgun (WGS) entry which is preliminary data.</text>
</comment>
<evidence type="ECO:0000256" key="1">
    <source>
        <dbReference type="SAM" id="MobiDB-lite"/>
    </source>
</evidence>
<feature type="compositionally biased region" description="Basic and acidic residues" evidence="1">
    <location>
        <begin position="534"/>
        <end position="545"/>
    </location>
</feature>
<feature type="region of interest" description="Disordered" evidence="1">
    <location>
        <begin position="311"/>
        <end position="448"/>
    </location>
</feature>
<dbReference type="OrthoDB" id="10662300at2759"/>
<keyword evidence="3" id="KW-1185">Reference proteome</keyword>
<protein>
    <submittedName>
        <fullName evidence="2">Uncharacterized protein</fullName>
    </submittedName>
</protein>
<dbReference type="Proteomes" id="UP000557566">
    <property type="component" value="Unassembled WGS sequence"/>
</dbReference>
<feature type="compositionally biased region" description="Basic and acidic residues" evidence="1">
    <location>
        <begin position="333"/>
        <end position="342"/>
    </location>
</feature>
<dbReference type="AlphaFoldDB" id="A0A8H4LR09"/>
<evidence type="ECO:0000313" key="3">
    <source>
        <dbReference type="Proteomes" id="UP000557566"/>
    </source>
</evidence>
<dbReference type="EMBL" id="JAAVMX010000011">
    <property type="protein sequence ID" value="KAF4504213.1"/>
    <property type="molecule type" value="Genomic_DNA"/>
</dbReference>
<feature type="compositionally biased region" description="Basic and acidic residues" evidence="1">
    <location>
        <begin position="421"/>
        <end position="442"/>
    </location>
</feature>
<feature type="region of interest" description="Disordered" evidence="1">
    <location>
        <begin position="224"/>
        <end position="295"/>
    </location>
</feature>
<feature type="compositionally biased region" description="Basic and acidic residues" evidence="1">
    <location>
        <begin position="235"/>
        <end position="274"/>
    </location>
</feature>
<feature type="compositionally biased region" description="Basic and acidic residues" evidence="1">
    <location>
        <begin position="164"/>
        <end position="174"/>
    </location>
</feature>
<feature type="region of interest" description="Disordered" evidence="1">
    <location>
        <begin position="534"/>
        <end position="554"/>
    </location>
</feature>
<sequence>MPSYTILLSRQLQRPANSNAQPTQTPSQLKRPANSNAQPTQTPSQLKRPANSNAQPTQTPSQLKRPANSNAQPTQTPSQLKRPANSNAQPTQTPSQLKRTRCSNGPEAGHEAETKTPHHTARSPEPGQTPPRLEALAHSPRRSVNSKPVLPAEVPHLGQHHARGGGDVDGARQDDEGRVRAAAGLDNVAADGDAEQAGKGDDGVAGGVVAAVVLRLAHAADAHGGDADAGAASEAEEHREGHDTGARVAERQPHAQAGDEGHQDGEEARVEGPDHVGVVAGQGPAEDGAGVHDGQQVEGKRLAEALVQGIGGDVGQGDEEGELDEEDGNGGEGKGHLAKDAKVGPGRGVRGGRQTRAYEQDAQQAADEADEGEDARGLGVADAVEERRQHEGEDDAADATGRRRHARREAAPEPEPVADGGDARREEERGAEAGEHAKREDELPQLWRRLVATTTPARGPAITFAEAHGQDAGHGARAPGDDEPPRAILVEDGPDVDAAEEGEKGVYGEDPADGALAVVAELVAERVGLEDADRVHQAHGRDHGEPAAQDDEPRLQPALGVRLLVRRRRDARRLLLQRRVVVVGGFRSVAAAPRRIVLWRPIAERTRVGVHSDPLPWQ</sequence>